<feature type="chain" id="PRO_5029824036" description="Ricin B lectin domain-containing protein" evidence="1">
    <location>
        <begin position="18"/>
        <end position="459"/>
    </location>
</feature>
<evidence type="ECO:0000313" key="3">
    <source>
        <dbReference type="EnsemblMetazoa" id="CLYHEMP011321.1"/>
    </source>
</evidence>
<name>A0A7M5V4S1_9CNID</name>
<reference evidence="3" key="1">
    <citation type="submission" date="2021-01" db="UniProtKB">
        <authorList>
            <consortium name="EnsemblMetazoa"/>
        </authorList>
    </citation>
    <scope>IDENTIFICATION</scope>
</reference>
<dbReference type="InterPro" id="IPR035992">
    <property type="entry name" value="Ricin_B-like_lectins"/>
</dbReference>
<dbReference type="OrthoDB" id="5970504at2759"/>
<feature type="domain" description="Ricin B lectin" evidence="2">
    <location>
        <begin position="27"/>
        <end position="165"/>
    </location>
</feature>
<feature type="domain" description="Ricin B lectin" evidence="2">
    <location>
        <begin position="167"/>
        <end position="301"/>
    </location>
</feature>
<dbReference type="SMART" id="SM00458">
    <property type="entry name" value="RICIN"/>
    <property type="match status" value="2"/>
</dbReference>
<keyword evidence="1" id="KW-0732">Signal</keyword>
<dbReference type="Pfam" id="PF00652">
    <property type="entry name" value="Ricin_B_lectin"/>
    <property type="match status" value="2"/>
</dbReference>
<evidence type="ECO:0000313" key="4">
    <source>
        <dbReference type="Proteomes" id="UP000594262"/>
    </source>
</evidence>
<dbReference type="EnsemblMetazoa" id="CLYHEMT011321.1">
    <property type="protein sequence ID" value="CLYHEMP011321.1"/>
    <property type="gene ID" value="CLYHEMG011321"/>
</dbReference>
<feature type="signal peptide" evidence="1">
    <location>
        <begin position="1"/>
        <end position="17"/>
    </location>
</feature>
<dbReference type="InterPro" id="IPR000772">
    <property type="entry name" value="Ricin_B_lectin"/>
</dbReference>
<protein>
    <recommendedName>
        <fullName evidence="2">Ricin B lectin domain-containing protein</fullName>
    </recommendedName>
</protein>
<dbReference type="Gene3D" id="3.30.1750.10">
    <property type="entry name" value="Hemolytic lectin CEL-III, C-terminal domain"/>
    <property type="match status" value="1"/>
</dbReference>
<accession>A0A7M5V4S1</accession>
<dbReference type="AlphaFoldDB" id="A0A7M5V4S1"/>
<evidence type="ECO:0000256" key="1">
    <source>
        <dbReference type="SAM" id="SignalP"/>
    </source>
</evidence>
<dbReference type="SUPFAM" id="SSF111265">
    <property type="entry name" value="Hemolytic lectin CEL-III, C-terminal domain"/>
    <property type="match status" value="1"/>
</dbReference>
<dbReference type="Proteomes" id="UP000594262">
    <property type="component" value="Unplaced"/>
</dbReference>
<sequence>MFAVFMILASAIYLAHGDANCPSALHIGELRNMLSQVCMDTDDTGSGEVQTWTCDGRPDQQIIACNDGTIRNMAKNYCLTPSNTGAGTGDLTFQPCKLYPSVPDYQKFKTGGSRSYTDASGIKQTGYEYKNVKSNLCIDVSGTGGHGNIGIFNCESRYDQFFYFRSRGKVVNSGRLRNQKSGQCATADNTGWTSNIHTTPCTDSRKQYWTHYENGEIVNMASNTCMDPDGTGYALESVQTNTCYGGTDQMWSTPSQYADGNYLAFMSKQTSKCLDVDGIYGYGDIDLYRCEGLPDQRFEWVTEDWVAPTSQWRQISCNLDGAVTYEIDNTVSYTNEVTSQVSVTVEMAIEANLIFVDMKVSTSVATSVAHTWSSTHEQTTKTSFSCDYYENGNPWKGGCMWQLYVTTTDVQKNDLAWDAKIVRCSRGGDAPKCPPFTKCQDEECTKCEDYSPEGKRDEL</sequence>
<proteinExistence type="predicted"/>
<dbReference type="PROSITE" id="PS50231">
    <property type="entry name" value="RICIN_B_LECTIN"/>
    <property type="match status" value="3"/>
</dbReference>
<keyword evidence="4" id="KW-1185">Reference proteome</keyword>
<evidence type="ECO:0000259" key="2">
    <source>
        <dbReference type="SMART" id="SM00458"/>
    </source>
</evidence>
<dbReference type="SUPFAM" id="SSF50370">
    <property type="entry name" value="Ricin B-like lectins"/>
    <property type="match status" value="3"/>
</dbReference>
<dbReference type="Gene3D" id="2.80.10.50">
    <property type="match status" value="2"/>
</dbReference>
<dbReference type="InterPro" id="IPR028988">
    <property type="entry name" value="CEL-III_C_sf"/>
</dbReference>
<organism evidence="3 4">
    <name type="scientific">Clytia hemisphaerica</name>
    <dbReference type="NCBI Taxonomy" id="252671"/>
    <lineage>
        <taxon>Eukaryota</taxon>
        <taxon>Metazoa</taxon>
        <taxon>Cnidaria</taxon>
        <taxon>Hydrozoa</taxon>
        <taxon>Hydroidolina</taxon>
        <taxon>Leptothecata</taxon>
        <taxon>Obeliida</taxon>
        <taxon>Clytiidae</taxon>
        <taxon>Clytia</taxon>
    </lineage>
</organism>